<dbReference type="RefSeq" id="WP_345181615.1">
    <property type="nucleotide sequence ID" value="NZ_BAABFQ010000009.1"/>
</dbReference>
<organism evidence="1 2">
    <name type="scientific">Nocardioides caricicola</name>
    <dbReference type="NCBI Taxonomy" id="634770"/>
    <lineage>
        <taxon>Bacteria</taxon>
        <taxon>Bacillati</taxon>
        <taxon>Actinomycetota</taxon>
        <taxon>Actinomycetes</taxon>
        <taxon>Propionibacteriales</taxon>
        <taxon>Nocardioidaceae</taxon>
        <taxon>Nocardioides</taxon>
    </lineage>
</organism>
<sequence length="158" mass="17137">MTTVGDLVGRYLADRSPAALAEVRRAVRGSGSFDPGLVVSEADGLEDLERLMPGALLSPSAHAALAAALARAGRTDEAARERLLAEVALAGILATGDGSRERPWSVLRVSDEYDVLRSLRRRSTEQSVERDGRRHLDRHVCDDGSEAWFDVTELFPPD</sequence>
<reference evidence="2" key="1">
    <citation type="journal article" date="2019" name="Int. J. Syst. Evol. Microbiol.">
        <title>The Global Catalogue of Microorganisms (GCM) 10K type strain sequencing project: providing services to taxonomists for standard genome sequencing and annotation.</title>
        <authorList>
            <consortium name="The Broad Institute Genomics Platform"/>
            <consortium name="The Broad Institute Genome Sequencing Center for Infectious Disease"/>
            <person name="Wu L."/>
            <person name="Ma J."/>
        </authorList>
    </citation>
    <scope>NUCLEOTIDE SEQUENCE [LARGE SCALE GENOMIC DNA]</scope>
    <source>
        <strain evidence="2">KACC 13778</strain>
    </source>
</reference>
<protein>
    <submittedName>
        <fullName evidence="1">DUF4919 domain-containing protein</fullName>
    </submittedName>
</protein>
<proteinExistence type="predicted"/>
<dbReference type="EMBL" id="JBHSMD010000010">
    <property type="protein sequence ID" value="MFC5495474.1"/>
    <property type="molecule type" value="Genomic_DNA"/>
</dbReference>
<keyword evidence="2" id="KW-1185">Reference proteome</keyword>
<name>A0ABW0N946_9ACTN</name>
<evidence type="ECO:0000313" key="2">
    <source>
        <dbReference type="Proteomes" id="UP001595956"/>
    </source>
</evidence>
<comment type="caution">
    <text evidence="1">The sequence shown here is derived from an EMBL/GenBank/DDBJ whole genome shotgun (WGS) entry which is preliminary data.</text>
</comment>
<accession>A0ABW0N946</accession>
<dbReference type="Proteomes" id="UP001595956">
    <property type="component" value="Unassembled WGS sequence"/>
</dbReference>
<gene>
    <name evidence="1" type="ORF">ACFPKY_20365</name>
</gene>
<evidence type="ECO:0000313" key="1">
    <source>
        <dbReference type="EMBL" id="MFC5495474.1"/>
    </source>
</evidence>